<dbReference type="PANTHER" id="PTHR46759">
    <property type="entry name" value="LEUCINE-RICH REPEAT-CONTAINING PROTEIN 72"/>
    <property type="match status" value="1"/>
</dbReference>
<organism evidence="2 3">
    <name type="scientific">Symbiodinium microadriaticum</name>
    <name type="common">Dinoflagellate</name>
    <name type="synonym">Zooxanthella microadriatica</name>
    <dbReference type="NCBI Taxonomy" id="2951"/>
    <lineage>
        <taxon>Eukaryota</taxon>
        <taxon>Sar</taxon>
        <taxon>Alveolata</taxon>
        <taxon>Dinophyceae</taxon>
        <taxon>Suessiales</taxon>
        <taxon>Symbiodiniaceae</taxon>
        <taxon>Symbiodinium</taxon>
    </lineage>
</organism>
<dbReference type="GO" id="GO:1990904">
    <property type="term" value="C:ribonucleoprotein complex"/>
    <property type="evidence" value="ECO:0007669"/>
    <property type="project" value="UniProtKB-KW"/>
</dbReference>
<dbReference type="EMBL" id="LSRX01000635">
    <property type="protein sequence ID" value="OLP92111.1"/>
    <property type="molecule type" value="Genomic_DNA"/>
</dbReference>
<proteinExistence type="predicted"/>
<sequence>MAESSRAAEASAVPAVSTEQCDKLQVSLQQLLRVITDLLESLEQGEADEALRQKLAKYVAVLAEVDQRAASLPPLEVPVAVLQHMDQDGGSPAVWCQSLLDRLKNGMEGFKQRKAPVASLSRHLRAQGWGLASLNSLSRQPSEAEGQVAGNDMSESCAPGSSGRTAKKRPLDSMARGGLGSPEEKAIKLALEGDSSEWMELDPYQCIAKVNRKYASECTEVHLANKGAESISKKFEHFSSLEVVWFQGNRLSRVENLETNFRIREVYIQNNRLVSLAGLKTFKFLRVLLASGNQLRNLDKQLALLSRFPFLKKLELFDNPVAEEPDYRLRLIYHVPQVELLDQHTVKLPERLRADEVVPNLDKVSAAKVEKPRPKGHQFSVLERQCIHEARSIQERRRLEEELSMSKSFHVAVDKGAPPDCKVFKANRDRWMDPRKKVLHETLRPTPWECHEMRGFIAARAKKELTIADVEALAKELAETGIEEVGRFLKSPEAAFEDLPEQDAVEAGMTALARSLKFHTESKGKVKPTPHPLDKLMQDASATMPSAEVITWLLKLEWPRFDDEILDRRIDKLFEDMRRAEFAGDTETVGKLRTHASRLEGTKTLKDHVELNRKETVQAAPKTRADVFPQTFIRAKRQIDEATGRIVLKVGMDTRSTSMGTMTVAR</sequence>
<dbReference type="Proteomes" id="UP000186817">
    <property type="component" value="Unassembled WGS sequence"/>
</dbReference>
<dbReference type="InterPro" id="IPR032675">
    <property type="entry name" value="LRR_dom_sf"/>
</dbReference>
<name>A0A1Q9DAC7_SYMMI</name>
<dbReference type="PANTHER" id="PTHR46759:SF1">
    <property type="entry name" value="LEUCINE-RICH REPEAT-CONTAINING PROTEIN 72"/>
    <property type="match status" value="1"/>
</dbReference>
<evidence type="ECO:0000256" key="1">
    <source>
        <dbReference type="SAM" id="MobiDB-lite"/>
    </source>
</evidence>
<evidence type="ECO:0000313" key="2">
    <source>
        <dbReference type="EMBL" id="OLP92111.1"/>
    </source>
</evidence>
<dbReference type="InterPro" id="IPR042655">
    <property type="entry name" value="LRC72"/>
</dbReference>
<protein>
    <submittedName>
        <fullName evidence="2">U2 small nuclear ribonucleoprotein A</fullName>
    </submittedName>
</protein>
<dbReference type="OrthoDB" id="1517790at2759"/>
<dbReference type="AlphaFoldDB" id="A0A1Q9DAC7"/>
<gene>
    <name evidence="2" type="primary">lea1</name>
    <name evidence="2" type="ORF">AK812_SmicGene26130</name>
</gene>
<reference evidence="2 3" key="1">
    <citation type="submission" date="2016-02" db="EMBL/GenBank/DDBJ databases">
        <title>Genome analysis of coral dinoflagellate symbionts highlights evolutionary adaptations to a symbiotic lifestyle.</title>
        <authorList>
            <person name="Aranda M."/>
            <person name="Li Y."/>
            <person name="Liew Y.J."/>
            <person name="Baumgarten S."/>
            <person name="Simakov O."/>
            <person name="Wilson M."/>
            <person name="Piel J."/>
            <person name="Ashoor H."/>
            <person name="Bougouffa S."/>
            <person name="Bajic V.B."/>
            <person name="Ryu T."/>
            <person name="Ravasi T."/>
            <person name="Bayer T."/>
            <person name="Micklem G."/>
            <person name="Kim H."/>
            <person name="Bhak J."/>
            <person name="Lajeunesse T.C."/>
            <person name="Voolstra C.R."/>
        </authorList>
    </citation>
    <scope>NUCLEOTIDE SEQUENCE [LARGE SCALE GENOMIC DNA]</scope>
    <source>
        <strain evidence="2 3">CCMP2467</strain>
    </source>
</reference>
<dbReference type="SUPFAM" id="SSF52058">
    <property type="entry name" value="L domain-like"/>
    <property type="match status" value="1"/>
</dbReference>
<keyword evidence="3" id="KW-1185">Reference proteome</keyword>
<dbReference type="Gene3D" id="3.80.10.10">
    <property type="entry name" value="Ribonuclease Inhibitor"/>
    <property type="match status" value="1"/>
</dbReference>
<evidence type="ECO:0000313" key="3">
    <source>
        <dbReference type="Proteomes" id="UP000186817"/>
    </source>
</evidence>
<dbReference type="Pfam" id="PF14580">
    <property type="entry name" value="LRR_9"/>
    <property type="match status" value="1"/>
</dbReference>
<comment type="caution">
    <text evidence="2">The sequence shown here is derived from an EMBL/GenBank/DDBJ whole genome shotgun (WGS) entry which is preliminary data.</text>
</comment>
<keyword evidence="2" id="KW-0687">Ribonucleoprotein</keyword>
<accession>A0A1Q9DAC7</accession>
<feature type="region of interest" description="Disordered" evidence="1">
    <location>
        <begin position="136"/>
        <end position="180"/>
    </location>
</feature>